<dbReference type="CDD" id="cd23992">
    <property type="entry name" value="PBP_GOBP"/>
    <property type="match status" value="1"/>
</dbReference>
<evidence type="ECO:0000313" key="3">
    <source>
        <dbReference type="Proteomes" id="UP000410492"/>
    </source>
</evidence>
<keyword evidence="3" id="KW-1185">Reference proteome</keyword>
<protein>
    <submittedName>
        <fullName evidence="2">Uncharacterized protein</fullName>
    </submittedName>
</protein>
<dbReference type="InterPro" id="IPR006170">
    <property type="entry name" value="PBP/GOBP"/>
</dbReference>
<name>A0A653BY47_CALMS</name>
<evidence type="ECO:0000256" key="1">
    <source>
        <dbReference type="SAM" id="SignalP"/>
    </source>
</evidence>
<dbReference type="Pfam" id="PF01395">
    <property type="entry name" value="PBP_GOBP"/>
    <property type="match status" value="1"/>
</dbReference>
<feature type="chain" id="PRO_5025025529" evidence="1">
    <location>
        <begin position="21"/>
        <end position="132"/>
    </location>
</feature>
<proteinExistence type="predicted"/>
<gene>
    <name evidence="2" type="ORF">CALMAC_LOCUS4661</name>
</gene>
<dbReference type="Gene3D" id="1.10.238.20">
    <property type="entry name" value="Pheromone/general odorant binding protein domain"/>
    <property type="match status" value="1"/>
</dbReference>
<organism evidence="2 3">
    <name type="scientific">Callosobruchus maculatus</name>
    <name type="common">Southern cowpea weevil</name>
    <name type="synonym">Pulse bruchid</name>
    <dbReference type="NCBI Taxonomy" id="64391"/>
    <lineage>
        <taxon>Eukaryota</taxon>
        <taxon>Metazoa</taxon>
        <taxon>Ecdysozoa</taxon>
        <taxon>Arthropoda</taxon>
        <taxon>Hexapoda</taxon>
        <taxon>Insecta</taxon>
        <taxon>Pterygota</taxon>
        <taxon>Neoptera</taxon>
        <taxon>Endopterygota</taxon>
        <taxon>Coleoptera</taxon>
        <taxon>Polyphaga</taxon>
        <taxon>Cucujiformia</taxon>
        <taxon>Chrysomeloidea</taxon>
        <taxon>Chrysomelidae</taxon>
        <taxon>Bruchinae</taxon>
        <taxon>Bruchini</taxon>
        <taxon>Callosobruchus</taxon>
    </lineage>
</organism>
<feature type="signal peptide" evidence="1">
    <location>
        <begin position="1"/>
        <end position="20"/>
    </location>
</feature>
<dbReference type="EMBL" id="CAACVG010006545">
    <property type="protein sequence ID" value="VEN40524.1"/>
    <property type="molecule type" value="Genomic_DNA"/>
</dbReference>
<dbReference type="AlphaFoldDB" id="A0A653BY47"/>
<dbReference type="Proteomes" id="UP000410492">
    <property type="component" value="Unassembled WGS sequence"/>
</dbReference>
<dbReference type="InterPro" id="IPR036728">
    <property type="entry name" value="PBP_GOBP_sf"/>
</dbReference>
<evidence type="ECO:0000313" key="2">
    <source>
        <dbReference type="EMBL" id="VEN40524.1"/>
    </source>
</evidence>
<keyword evidence="1" id="KW-0732">Signal</keyword>
<dbReference type="SUPFAM" id="SSF47565">
    <property type="entry name" value="Insect pheromone/odorant-binding proteins"/>
    <property type="match status" value="1"/>
</dbReference>
<dbReference type="GO" id="GO:0005549">
    <property type="term" value="F:odorant binding"/>
    <property type="evidence" value="ECO:0007669"/>
    <property type="project" value="InterPro"/>
</dbReference>
<dbReference type="OrthoDB" id="6779241at2759"/>
<sequence length="132" mass="15001">MMSNCVILVFSCIILFHAQAMDLTEYLKTKPGFENCLTSNSLDISALKSNPTSPEALCFAKCMIEEKGMLDADGNVKTELLVDDKNMAEMTPEEMETVEKMKVCLQDVVIKKCEDILQFVKCSEEIFKHFWE</sequence>
<reference evidence="2 3" key="1">
    <citation type="submission" date="2019-01" db="EMBL/GenBank/DDBJ databases">
        <authorList>
            <person name="Sayadi A."/>
        </authorList>
    </citation>
    <scope>NUCLEOTIDE SEQUENCE [LARGE SCALE GENOMIC DNA]</scope>
</reference>
<accession>A0A653BY47</accession>